<dbReference type="OrthoDB" id="1910009at2759"/>
<feature type="transmembrane region" description="Helical" evidence="1">
    <location>
        <begin position="152"/>
        <end position="174"/>
    </location>
</feature>
<dbReference type="GO" id="GO:0005788">
    <property type="term" value="C:endoplasmic reticulum lumen"/>
    <property type="evidence" value="ECO:0007669"/>
    <property type="project" value="TreeGrafter"/>
</dbReference>
<evidence type="ECO:0008006" key="4">
    <source>
        <dbReference type="Google" id="ProtNLM"/>
    </source>
</evidence>
<dbReference type="GO" id="GO:0016491">
    <property type="term" value="F:oxidoreductase activity"/>
    <property type="evidence" value="ECO:0007669"/>
    <property type="project" value="TreeGrafter"/>
</dbReference>
<dbReference type="EMBL" id="AYLP01000093">
    <property type="protein sequence ID" value="ESS64337.1"/>
    <property type="molecule type" value="Genomic_DNA"/>
</dbReference>
<evidence type="ECO:0000313" key="3">
    <source>
        <dbReference type="Proteomes" id="UP000017861"/>
    </source>
</evidence>
<accession>V5BE67</accession>
<dbReference type="PANTHER" id="PTHR13077:SF6">
    <property type="entry name" value="SELENOPROTEIN F"/>
    <property type="match status" value="1"/>
</dbReference>
<feature type="transmembrane region" description="Helical" evidence="1">
    <location>
        <begin position="89"/>
        <end position="111"/>
    </location>
</feature>
<keyword evidence="1" id="KW-0472">Membrane</keyword>
<dbReference type="PANTHER" id="PTHR13077">
    <property type="entry name" value="SELENOPROTEIN F"/>
    <property type="match status" value="1"/>
</dbReference>
<dbReference type="VEuPathDB" id="TriTrypDB:TCDM_07646"/>
<dbReference type="InterPro" id="IPR039992">
    <property type="entry name" value="Sep15_SelM"/>
</dbReference>
<keyword evidence="1" id="KW-0812">Transmembrane</keyword>
<gene>
    <name evidence="2" type="ORF">TCDM_07646</name>
</gene>
<dbReference type="Proteomes" id="UP000017861">
    <property type="component" value="Unassembled WGS sequence"/>
</dbReference>
<evidence type="ECO:0000256" key="1">
    <source>
        <dbReference type="SAM" id="Phobius"/>
    </source>
</evidence>
<organism evidence="2 3">
    <name type="scientific">Trypanosoma cruzi Dm28c</name>
    <dbReference type="NCBI Taxonomy" id="1416333"/>
    <lineage>
        <taxon>Eukaryota</taxon>
        <taxon>Discoba</taxon>
        <taxon>Euglenozoa</taxon>
        <taxon>Kinetoplastea</taxon>
        <taxon>Metakinetoplastina</taxon>
        <taxon>Trypanosomatida</taxon>
        <taxon>Trypanosomatidae</taxon>
        <taxon>Trypanosoma</taxon>
        <taxon>Schizotrypanum</taxon>
    </lineage>
</organism>
<name>V5BE67_TRYCR</name>
<sequence>MYTIRRWTRTASVKKFLKKPQGEKKDTCTCTHMRRREGVDEKKKLFFLLLSLSLCVRVHVCICGSVTSFNVKQAKIQNGRVTQMASNDGVVLACPFLFLCCFYFRCLYWCCIFASCHVFLFSFFLSLSLCIYLCCFFVRVNIIRSRLVVFAIMKHFLIMLMLVVAFTDAVWGIVSAGDRVRQEEECRQLGFNKAELKCHYCQPLLEHTGSEELHGECLACCAAEDQTPQRTYVRARIEQRGISYLVEETRSELGMFYKAYKDKFGNRLRLVEKFSFYGPRLVLEDGNGGEDFEIGITGWTKDTLHDYLVQALGMQSKKE</sequence>
<comment type="caution">
    <text evidence="2">The sequence shown here is derived from an EMBL/GenBank/DDBJ whole genome shotgun (WGS) entry which is preliminary data.</text>
</comment>
<proteinExistence type="predicted"/>
<keyword evidence="1" id="KW-1133">Transmembrane helix</keyword>
<evidence type="ECO:0000313" key="2">
    <source>
        <dbReference type="EMBL" id="ESS64337.1"/>
    </source>
</evidence>
<feature type="transmembrane region" description="Helical" evidence="1">
    <location>
        <begin position="45"/>
        <end position="69"/>
    </location>
</feature>
<feature type="transmembrane region" description="Helical" evidence="1">
    <location>
        <begin position="118"/>
        <end position="140"/>
    </location>
</feature>
<dbReference type="AlphaFoldDB" id="V5BE67"/>
<protein>
    <recommendedName>
        <fullName evidence="4">Selenoprotein F/M domain-containing protein</fullName>
    </recommendedName>
</protein>
<reference evidence="2 3" key="1">
    <citation type="journal article" date="2014" name="Genome Announc.">
        <title>Trypanosoma cruzi Clone Dm28c Draft Genome Sequence.</title>
        <authorList>
            <person name="Grisard E.C."/>
            <person name="Teixeira S.M."/>
            <person name="de Almeida L.G."/>
            <person name="Stoco P.H."/>
            <person name="Gerber A.L."/>
            <person name="Talavera-Lopez C."/>
            <person name="Lima O.C."/>
            <person name="Andersson B."/>
            <person name="de Vasconcelos A.T."/>
        </authorList>
    </citation>
    <scope>NUCLEOTIDE SEQUENCE [LARGE SCALE GENOMIC DNA]</scope>
    <source>
        <strain evidence="2 3">Dm28c</strain>
    </source>
</reference>